<dbReference type="EMBL" id="CP027860">
    <property type="protein sequence ID" value="AVP99269.1"/>
    <property type="molecule type" value="Genomic_DNA"/>
</dbReference>
<gene>
    <name evidence="5" type="ORF">C7S18_19790</name>
</gene>
<feature type="domain" description="HTH araC/xylS-type" evidence="4">
    <location>
        <begin position="175"/>
        <end position="272"/>
    </location>
</feature>
<dbReference type="PROSITE" id="PS00041">
    <property type="entry name" value="HTH_ARAC_FAMILY_1"/>
    <property type="match status" value="1"/>
</dbReference>
<organism evidence="5 6">
    <name type="scientific">Ahniella affigens</name>
    <dbReference type="NCBI Taxonomy" id="2021234"/>
    <lineage>
        <taxon>Bacteria</taxon>
        <taxon>Pseudomonadati</taxon>
        <taxon>Pseudomonadota</taxon>
        <taxon>Gammaproteobacteria</taxon>
        <taxon>Lysobacterales</taxon>
        <taxon>Rhodanobacteraceae</taxon>
        <taxon>Ahniella</taxon>
    </lineage>
</organism>
<keyword evidence="1" id="KW-0805">Transcription regulation</keyword>
<dbReference type="InterPro" id="IPR050204">
    <property type="entry name" value="AraC_XylS_family_regulators"/>
</dbReference>
<evidence type="ECO:0000256" key="2">
    <source>
        <dbReference type="ARBA" id="ARBA00023125"/>
    </source>
</evidence>
<dbReference type="Pfam" id="PF12833">
    <property type="entry name" value="HTH_18"/>
    <property type="match status" value="1"/>
</dbReference>
<dbReference type="KEGG" id="xba:C7S18_19790"/>
<dbReference type="InterPro" id="IPR018062">
    <property type="entry name" value="HTH_AraC-typ_CS"/>
</dbReference>
<dbReference type="GO" id="GO:0043565">
    <property type="term" value="F:sequence-specific DNA binding"/>
    <property type="evidence" value="ECO:0007669"/>
    <property type="project" value="InterPro"/>
</dbReference>
<keyword evidence="2" id="KW-0238">DNA-binding</keyword>
<evidence type="ECO:0000313" key="6">
    <source>
        <dbReference type="Proteomes" id="UP000241074"/>
    </source>
</evidence>
<protein>
    <submittedName>
        <fullName evidence="5">AraC family transcriptional regulator</fullName>
    </submittedName>
</protein>
<evidence type="ECO:0000256" key="1">
    <source>
        <dbReference type="ARBA" id="ARBA00023015"/>
    </source>
</evidence>
<accession>A0A2P1PWQ9</accession>
<proteinExistence type="predicted"/>
<dbReference type="PRINTS" id="PR00032">
    <property type="entry name" value="HTHARAC"/>
</dbReference>
<evidence type="ECO:0000259" key="4">
    <source>
        <dbReference type="PROSITE" id="PS01124"/>
    </source>
</evidence>
<dbReference type="AlphaFoldDB" id="A0A2P1PWQ9"/>
<dbReference type="Proteomes" id="UP000241074">
    <property type="component" value="Chromosome"/>
</dbReference>
<dbReference type="SMART" id="SM00342">
    <property type="entry name" value="HTH_ARAC"/>
    <property type="match status" value="1"/>
</dbReference>
<dbReference type="SUPFAM" id="SSF46689">
    <property type="entry name" value="Homeodomain-like"/>
    <property type="match status" value="1"/>
</dbReference>
<keyword evidence="6" id="KW-1185">Reference proteome</keyword>
<dbReference type="InterPro" id="IPR020449">
    <property type="entry name" value="Tscrpt_reg_AraC-type_HTH"/>
</dbReference>
<dbReference type="InterPro" id="IPR009057">
    <property type="entry name" value="Homeodomain-like_sf"/>
</dbReference>
<keyword evidence="3" id="KW-0804">Transcription</keyword>
<evidence type="ECO:0000256" key="3">
    <source>
        <dbReference type="ARBA" id="ARBA00023163"/>
    </source>
</evidence>
<dbReference type="GO" id="GO:0003700">
    <property type="term" value="F:DNA-binding transcription factor activity"/>
    <property type="evidence" value="ECO:0007669"/>
    <property type="project" value="InterPro"/>
</dbReference>
<dbReference type="InterPro" id="IPR018060">
    <property type="entry name" value="HTH_AraC"/>
</dbReference>
<name>A0A2P1PWQ9_9GAMM</name>
<dbReference type="PROSITE" id="PS01124">
    <property type="entry name" value="HTH_ARAC_FAMILY_2"/>
    <property type="match status" value="1"/>
</dbReference>
<reference evidence="5 6" key="1">
    <citation type="submission" date="2018-03" db="EMBL/GenBank/DDBJ databases">
        <title>Ahniella affigens gen. nov., sp. nov., a gammaproteobacterium isolated from sandy soil near a stream.</title>
        <authorList>
            <person name="Ko Y."/>
            <person name="Kim J.-H."/>
        </authorList>
    </citation>
    <scope>NUCLEOTIDE SEQUENCE [LARGE SCALE GENOMIC DNA]</scope>
    <source>
        <strain evidence="5 6">D13</strain>
    </source>
</reference>
<sequence>MSAAPHFHCEELLRTATVVVCDLQCDGSAPHQEPTSPEPAFLFPYRGMYVRHCGDDPVVAEAGQVLFQNPNEATRFSHPIAGGDGTLWLQIAPMMLQELVPRNLCVQDSMNFSIPRLRIDPRTQVLVSLLRHSLKEQIAEPLEAESLSLTLVHRALGPATSLAVDATRSRRNLVDRTKLVLASDLSKRWSLAEIGAAMCVSPVYLTQVFQQVERIPLYRYHLRLRLARALDLIATVDDLTAISNELGFSSHSHFSAAFVQLYGRTPSEFRDSAVRR</sequence>
<dbReference type="PANTHER" id="PTHR46796">
    <property type="entry name" value="HTH-TYPE TRANSCRIPTIONAL ACTIVATOR RHAS-RELATED"/>
    <property type="match status" value="1"/>
</dbReference>
<reference evidence="5 6" key="2">
    <citation type="submission" date="2018-03" db="EMBL/GenBank/DDBJ databases">
        <authorList>
            <person name="Keele B.F."/>
        </authorList>
    </citation>
    <scope>NUCLEOTIDE SEQUENCE [LARGE SCALE GENOMIC DNA]</scope>
    <source>
        <strain evidence="5 6">D13</strain>
    </source>
</reference>
<dbReference type="Gene3D" id="1.10.10.60">
    <property type="entry name" value="Homeodomain-like"/>
    <property type="match status" value="1"/>
</dbReference>
<dbReference type="OrthoDB" id="9812985at2"/>
<evidence type="ECO:0000313" key="5">
    <source>
        <dbReference type="EMBL" id="AVP99269.1"/>
    </source>
</evidence>